<dbReference type="AlphaFoldDB" id="A0A381WLQ3"/>
<evidence type="ECO:0000313" key="2">
    <source>
        <dbReference type="EMBL" id="SVA52897.1"/>
    </source>
</evidence>
<reference evidence="2" key="1">
    <citation type="submission" date="2018-05" db="EMBL/GenBank/DDBJ databases">
        <authorList>
            <person name="Lanie J.A."/>
            <person name="Ng W.-L."/>
            <person name="Kazmierczak K.M."/>
            <person name="Andrzejewski T.M."/>
            <person name="Davidsen T.M."/>
            <person name="Wayne K.J."/>
            <person name="Tettelin H."/>
            <person name="Glass J.I."/>
            <person name="Rusch D."/>
            <person name="Podicherti R."/>
            <person name="Tsui H.-C.T."/>
            <person name="Winkler M.E."/>
        </authorList>
    </citation>
    <scope>NUCLEOTIDE SEQUENCE</scope>
</reference>
<accession>A0A381WLQ3</accession>
<keyword evidence="1" id="KW-1133">Transmembrane helix</keyword>
<proteinExistence type="predicted"/>
<name>A0A381WLQ3_9ZZZZ</name>
<sequence length="123" mass="13454">MTIDKHQVYRKHLMNQKGKWIRQAVSVGLSAAMLVIWISVPLLERADLVHEPVVESEHNPSTCPPAHDHTVCTQVVANLAAPSVGLEEQQQDVIVRDLSPAEIDILVHSVLAVGHPSRAPPLA</sequence>
<organism evidence="2">
    <name type="scientific">marine metagenome</name>
    <dbReference type="NCBI Taxonomy" id="408172"/>
    <lineage>
        <taxon>unclassified sequences</taxon>
        <taxon>metagenomes</taxon>
        <taxon>ecological metagenomes</taxon>
    </lineage>
</organism>
<keyword evidence="1" id="KW-0812">Transmembrane</keyword>
<keyword evidence="1" id="KW-0472">Membrane</keyword>
<protein>
    <submittedName>
        <fullName evidence="2">Uncharacterized protein</fullName>
    </submittedName>
</protein>
<evidence type="ECO:0000256" key="1">
    <source>
        <dbReference type="SAM" id="Phobius"/>
    </source>
</evidence>
<dbReference type="EMBL" id="UINC01012064">
    <property type="protein sequence ID" value="SVA52897.1"/>
    <property type="molecule type" value="Genomic_DNA"/>
</dbReference>
<feature type="transmembrane region" description="Helical" evidence="1">
    <location>
        <begin position="20"/>
        <end position="40"/>
    </location>
</feature>
<gene>
    <name evidence="2" type="ORF">METZ01_LOCUS105751</name>
</gene>